<reference evidence="1" key="1">
    <citation type="submission" date="2024-09" db="EMBL/GenBank/DDBJ databases">
        <title>Black Yeasts Isolated from many extreme environments.</title>
        <authorList>
            <person name="Coleine C."/>
            <person name="Stajich J.E."/>
            <person name="Selbmann L."/>
        </authorList>
    </citation>
    <scope>NUCLEOTIDE SEQUENCE</scope>
    <source>
        <strain evidence="1">CCFEE 5737</strain>
    </source>
</reference>
<dbReference type="Proteomes" id="UP001186974">
    <property type="component" value="Unassembled WGS sequence"/>
</dbReference>
<comment type="caution">
    <text evidence="1">The sequence shown here is derived from an EMBL/GenBank/DDBJ whole genome shotgun (WGS) entry which is preliminary data.</text>
</comment>
<name>A0ACC3D737_9PEZI</name>
<gene>
    <name evidence="1" type="ORF">LTS18_003178</name>
</gene>
<evidence type="ECO:0000313" key="2">
    <source>
        <dbReference type="Proteomes" id="UP001186974"/>
    </source>
</evidence>
<accession>A0ACC3D737</accession>
<evidence type="ECO:0000313" key="1">
    <source>
        <dbReference type="EMBL" id="KAK3062880.1"/>
    </source>
</evidence>
<keyword evidence="2" id="KW-1185">Reference proteome</keyword>
<sequence length="378" mass="43470">MTSIGDGTRDEARSVEDSPSTRSFKRMKLSPTDREVPAETLTIVGRDVQKIEIFYDLFGIIQRSFPGRFRHMKNNLPMTAPQAIVLRRRGCPNLLQRLEQRIKNLHDQMRWRSCQDPGGMIWYVNNFFKLLQQPRMRTMSSFNLLARLSANCPVKCKLMLDEMMLGLALELWYTSKGPWNVHSTIDLIRGIRNKSYTHAVVDLSNSRALQFLTETQSIANIQANLDRAVGHRLPPELTERILKFTLDAHDLPQPNQFMSIWVPWPSPLKCPHPTRNLCHKFCPHGTRTKWEARSRKFVYRHGTPRNPLDWSAGVGCPFQHSPYVPCDGRHDASHRQEHRWTYSDAEDHWSGTGDAELSAAGLAFQDTGWSHGADIFGR</sequence>
<organism evidence="1 2">
    <name type="scientific">Coniosporium uncinatum</name>
    <dbReference type="NCBI Taxonomy" id="93489"/>
    <lineage>
        <taxon>Eukaryota</taxon>
        <taxon>Fungi</taxon>
        <taxon>Dikarya</taxon>
        <taxon>Ascomycota</taxon>
        <taxon>Pezizomycotina</taxon>
        <taxon>Dothideomycetes</taxon>
        <taxon>Dothideomycetes incertae sedis</taxon>
        <taxon>Coniosporium</taxon>
    </lineage>
</organism>
<dbReference type="EMBL" id="JAWDJW010007087">
    <property type="protein sequence ID" value="KAK3062880.1"/>
    <property type="molecule type" value="Genomic_DNA"/>
</dbReference>
<proteinExistence type="predicted"/>
<protein>
    <submittedName>
        <fullName evidence="1">Uncharacterized protein</fullName>
    </submittedName>
</protein>